<evidence type="ECO:0000256" key="14">
    <source>
        <dbReference type="PROSITE-ProRule" id="PRU01360"/>
    </source>
</evidence>
<evidence type="ECO:0000256" key="6">
    <source>
        <dbReference type="ARBA" id="ARBA00022692"/>
    </source>
</evidence>
<dbReference type="EMBL" id="CP015118">
    <property type="protein sequence ID" value="ARN18665.1"/>
    <property type="molecule type" value="Genomic_DNA"/>
</dbReference>
<keyword evidence="5" id="KW-0410">Iron transport</keyword>
<evidence type="ECO:0000313" key="18">
    <source>
        <dbReference type="EMBL" id="ARN18665.1"/>
    </source>
</evidence>
<dbReference type="OrthoDB" id="9790771at2"/>
<evidence type="ECO:0000256" key="17">
    <source>
        <dbReference type="SAM" id="SignalP"/>
    </source>
</evidence>
<accession>A0A1W6L2Z2</accession>
<dbReference type="InterPro" id="IPR037066">
    <property type="entry name" value="Plug_dom_sf"/>
</dbReference>
<dbReference type="GO" id="GO:0038023">
    <property type="term" value="F:signaling receptor activity"/>
    <property type="evidence" value="ECO:0007669"/>
    <property type="project" value="InterPro"/>
</dbReference>
<keyword evidence="7 17" id="KW-0732">Signal</keyword>
<dbReference type="AlphaFoldDB" id="A0A1W6L2Z2"/>
<evidence type="ECO:0000256" key="11">
    <source>
        <dbReference type="ARBA" id="ARBA00023136"/>
    </source>
</evidence>
<dbReference type="InterPro" id="IPR039426">
    <property type="entry name" value="TonB-dep_rcpt-like"/>
</dbReference>
<dbReference type="Pfam" id="PF07715">
    <property type="entry name" value="Plug"/>
    <property type="match status" value="1"/>
</dbReference>
<keyword evidence="19" id="KW-1185">Reference proteome</keyword>
<keyword evidence="10 15" id="KW-0798">TonB box</keyword>
<dbReference type="CDD" id="cd01347">
    <property type="entry name" value="ligand_gated_channel"/>
    <property type="match status" value="1"/>
</dbReference>
<dbReference type="STRING" id="946333.A4W93_01310"/>
<proteinExistence type="inferred from homology"/>
<dbReference type="InterPro" id="IPR012910">
    <property type="entry name" value="Plug_dom"/>
</dbReference>
<evidence type="ECO:0000256" key="2">
    <source>
        <dbReference type="ARBA" id="ARBA00009810"/>
    </source>
</evidence>
<evidence type="ECO:0000256" key="10">
    <source>
        <dbReference type="ARBA" id="ARBA00023077"/>
    </source>
</evidence>
<evidence type="ECO:0000256" key="16">
    <source>
        <dbReference type="SAM" id="MobiDB-lite"/>
    </source>
</evidence>
<feature type="signal peptide" evidence="17">
    <location>
        <begin position="1"/>
        <end position="35"/>
    </location>
</feature>
<dbReference type="Pfam" id="PF00593">
    <property type="entry name" value="TonB_dep_Rec_b-barrel"/>
    <property type="match status" value="1"/>
</dbReference>
<gene>
    <name evidence="18" type="ORF">A4W93_01310</name>
</gene>
<dbReference type="FunFam" id="2.170.130.10:FF:000001">
    <property type="entry name" value="Catecholate siderophore TonB-dependent receptor"/>
    <property type="match status" value="1"/>
</dbReference>
<name>A0A1W6L2Z2_9BURK</name>
<dbReference type="KEGG" id="rgu:A4W93_01310"/>
<keyword evidence="9" id="KW-0406">Ion transport</keyword>
<evidence type="ECO:0000256" key="1">
    <source>
        <dbReference type="ARBA" id="ARBA00004571"/>
    </source>
</evidence>
<sequence>MAHIISRKHAARPLPSRLTHTTAALALMAPALAMAQASEPTSALPAVKVKAAVENDYKADKSVSPKLNQPLVDTPQTITVIKKELIQEQGGTTLSEALRNTPGITFQMGENGNTQTGDSIFMRGFDTQNSIFVDGIRDVGSISRDVFNLEQVEVVKGPAGADIGRGSPTGYINLATKLPTLEELNAGSITLGTADRKRVTADLNRAVPALGSGTALRLNVMAQNNGVDGRDEVKNESWGFAPSLALGLGTPTRVFLYYLHMDQDNVPDGGVPTFGLPGYRYSADHHTVMDPAGVTSLAAPDSSNFYGSTGDYNRIKADMFTARFEHDLKPGVVVRNVSRFGRTEQKYVLTGVNAVNIGNSTTATNGTVTPPPAGVTFGNPNSWVVSRSRQAKDQENLILTNQTSVNADFEAGGMQHSVVSGLEFMQERQSSSSFGTTTAPAANLYNPNPNVSLNIPVATGRGTGETTTVGLYAFDTLKVSEAFRLNGGLRLDRYRTTYEATGAQPLGKGDLLSTWKLGALWKPATNGSVYIAYGTAERPPGSDGGTLSSSGTSNNNPNVDPSKATNIELGTKWELLDNRLAVTAAIYRAINKNDVVATDAVTGITSLGKKRVDGIELATSGMLTSAWQVSAGLALMDTEVEVTNNANQAGQPLPWSPKVAFTSWTTYRLPMGLTIGGGARYQGEAKRNSNAEAINNASTGAGLDTLPDYWVLDAMATYDVTKNLSLQLNIYNLTDKFYMQSMNSGGSRYTLGTPRAASLTANLRF</sequence>
<dbReference type="GO" id="GO:0009279">
    <property type="term" value="C:cell outer membrane"/>
    <property type="evidence" value="ECO:0007669"/>
    <property type="project" value="UniProtKB-SubCell"/>
</dbReference>
<dbReference type="Gene3D" id="2.40.170.20">
    <property type="entry name" value="TonB-dependent receptor, beta-barrel domain"/>
    <property type="match status" value="1"/>
</dbReference>
<dbReference type="InterPro" id="IPR000531">
    <property type="entry name" value="Beta-barrel_TonB"/>
</dbReference>
<dbReference type="SUPFAM" id="SSF56935">
    <property type="entry name" value="Porins"/>
    <property type="match status" value="1"/>
</dbReference>
<evidence type="ECO:0000256" key="15">
    <source>
        <dbReference type="RuleBase" id="RU003357"/>
    </source>
</evidence>
<evidence type="ECO:0000256" key="5">
    <source>
        <dbReference type="ARBA" id="ARBA00022496"/>
    </source>
</evidence>
<keyword evidence="11 14" id="KW-0472">Membrane</keyword>
<evidence type="ECO:0000256" key="8">
    <source>
        <dbReference type="ARBA" id="ARBA00023004"/>
    </source>
</evidence>
<evidence type="ECO:0000313" key="19">
    <source>
        <dbReference type="Proteomes" id="UP000193427"/>
    </source>
</evidence>
<evidence type="ECO:0000256" key="12">
    <source>
        <dbReference type="ARBA" id="ARBA00023170"/>
    </source>
</evidence>
<dbReference type="NCBIfam" id="TIGR01783">
    <property type="entry name" value="TonB-siderophor"/>
    <property type="match status" value="1"/>
</dbReference>
<evidence type="ECO:0000256" key="9">
    <source>
        <dbReference type="ARBA" id="ARBA00023065"/>
    </source>
</evidence>
<comment type="similarity">
    <text evidence="2 14 15">Belongs to the TonB-dependent receptor family.</text>
</comment>
<protein>
    <submittedName>
        <fullName evidence="18">Uncharacterized protein</fullName>
    </submittedName>
</protein>
<feature type="compositionally biased region" description="Low complexity" evidence="16">
    <location>
        <begin position="539"/>
        <end position="558"/>
    </location>
</feature>
<evidence type="ECO:0000256" key="13">
    <source>
        <dbReference type="ARBA" id="ARBA00023237"/>
    </source>
</evidence>
<comment type="subcellular location">
    <subcellularLocation>
        <location evidence="1 14">Cell outer membrane</location>
        <topology evidence="1 14">Multi-pass membrane protein</topology>
    </subcellularLocation>
</comment>
<dbReference type="PROSITE" id="PS52016">
    <property type="entry name" value="TONB_DEPENDENT_REC_3"/>
    <property type="match status" value="1"/>
</dbReference>
<keyword evidence="8" id="KW-0408">Iron</keyword>
<evidence type="ECO:0000256" key="4">
    <source>
        <dbReference type="ARBA" id="ARBA00022452"/>
    </source>
</evidence>
<keyword evidence="12" id="KW-0675">Receptor</keyword>
<feature type="chain" id="PRO_5043523130" evidence="17">
    <location>
        <begin position="36"/>
        <end position="765"/>
    </location>
</feature>
<keyword evidence="13 14" id="KW-0998">Cell outer membrane</keyword>
<keyword evidence="3 14" id="KW-0813">Transport</keyword>
<dbReference type="PANTHER" id="PTHR32552:SF89">
    <property type="entry name" value="CATECHOLATE SIDEROPHORE RECEPTOR FIU"/>
    <property type="match status" value="1"/>
</dbReference>
<feature type="region of interest" description="Disordered" evidence="16">
    <location>
        <begin position="539"/>
        <end position="562"/>
    </location>
</feature>
<organism evidence="18 19">
    <name type="scientific">Piscinibacter gummiphilus</name>
    <dbReference type="NCBI Taxonomy" id="946333"/>
    <lineage>
        <taxon>Bacteria</taxon>
        <taxon>Pseudomonadati</taxon>
        <taxon>Pseudomonadota</taxon>
        <taxon>Betaproteobacteria</taxon>
        <taxon>Burkholderiales</taxon>
        <taxon>Sphaerotilaceae</taxon>
        <taxon>Piscinibacter</taxon>
    </lineage>
</organism>
<dbReference type="InterPro" id="IPR036942">
    <property type="entry name" value="Beta-barrel_TonB_sf"/>
</dbReference>
<evidence type="ECO:0000256" key="3">
    <source>
        <dbReference type="ARBA" id="ARBA00022448"/>
    </source>
</evidence>
<dbReference type="GO" id="GO:0015344">
    <property type="term" value="F:siderophore uptake transmembrane transporter activity"/>
    <property type="evidence" value="ECO:0007669"/>
    <property type="project" value="TreeGrafter"/>
</dbReference>
<keyword evidence="4 14" id="KW-1134">Transmembrane beta strand</keyword>
<reference evidence="18 19" key="1">
    <citation type="submission" date="2016-04" db="EMBL/GenBank/DDBJ databases">
        <title>Complete genome sequence of natural rubber-degrading, novel Gram-negative bacterium, Rhizobacter gummiphilus strain NS21.</title>
        <authorList>
            <person name="Tabata M."/>
            <person name="Kasai D."/>
            <person name="Fukuda M."/>
        </authorList>
    </citation>
    <scope>NUCLEOTIDE SEQUENCE [LARGE SCALE GENOMIC DNA]</scope>
    <source>
        <strain evidence="18 19">NS21</strain>
    </source>
</reference>
<evidence type="ECO:0000256" key="7">
    <source>
        <dbReference type="ARBA" id="ARBA00022729"/>
    </source>
</evidence>
<dbReference type="PANTHER" id="PTHR32552">
    <property type="entry name" value="FERRICHROME IRON RECEPTOR-RELATED"/>
    <property type="match status" value="1"/>
</dbReference>
<dbReference type="InterPro" id="IPR010105">
    <property type="entry name" value="TonB_sidphr_rcpt"/>
</dbReference>
<dbReference type="GO" id="GO:0015891">
    <property type="term" value="P:siderophore transport"/>
    <property type="evidence" value="ECO:0007669"/>
    <property type="project" value="InterPro"/>
</dbReference>
<dbReference type="Gene3D" id="2.170.130.10">
    <property type="entry name" value="TonB-dependent receptor, plug domain"/>
    <property type="match status" value="1"/>
</dbReference>
<dbReference type="RefSeq" id="WP_085748895.1">
    <property type="nucleotide sequence ID" value="NZ_BSPR01000010.1"/>
</dbReference>
<keyword evidence="6 14" id="KW-0812">Transmembrane</keyword>
<dbReference type="Proteomes" id="UP000193427">
    <property type="component" value="Chromosome"/>
</dbReference>